<evidence type="ECO:0000256" key="1">
    <source>
        <dbReference type="SAM" id="MobiDB-lite"/>
    </source>
</evidence>
<dbReference type="Proteomes" id="UP000676885">
    <property type="component" value="Chromosome"/>
</dbReference>
<dbReference type="KEGG" id="ajg:KKR91_10935"/>
<dbReference type="InterPro" id="IPR018764">
    <property type="entry name" value="RskA_C"/>
</dbReference>
<proteinExistence type="predicted"/>
<dbReference type="Pfam" id="PF10099">
    <property type="entry name" value="RskA_C"/>
    <property type="match status" value="1"/>
</dbReference>
<evidence type="ECO:0000313" key="5">
    <source>
        <dbReference type="Proteomes" id="UP000676885"/>
    </source>
</evidence>
<dbReference type="EMBL" id="CP076022">
    <property type="protein sequence ID" value="QWC09033.1"/>
    <property type="molecule type" value="Genomic_DNA"/>
</dbReference>
<evidence type="ECO:0000259" key="3">
    <source>
        <dbReference type="Pfam" id="PF10099"/>
    </source>
</evidence>
<keyword evidence="2" id="KW-1133">Transmembrane helix</keyword>
<protein>
    <submittedName>
        <fullName evidence="4">Anti-sigma factor</fullName>
    </submittedName>
</protein>
<sequence>MPHLHDDALTLLALGEAPTDEESAHLDLCPRCRADLGSFRRVVTAARQAGAEEPGTAAAADSDNPGLQSPGPDVWARIHRELNLDDALRNDPLASPNAFAADAFDPARPSPAAHAGTPQGNVRPLAAARHRRTGAWLAAAAAAVVVAGAGTWATLRAVDPVPGPEVVASAELSPLPAYSDTGSAVVDRLPDGRRELVVTSTGDDAQGYREVWLLAPDATSMVSLGTMEGTEAHFELPADLDLSRYPVVDVSDEPYDGDPAHSGDSILRGELDL</sequence>
<organism evidence="4 5">
    <name type="scientific">Arthrobacter jiangjiafuii</name>
    <dbReference type="NCBI Taxonomy" id="2817475"/>
    <lineage>
        <taxon>Bacteria</taxon>
        <taxon>Bacillati</taxon>
        <taxon>Actinomycetota</taxon>
        <taxon>Actinomycetes</taxon>
        <taxon>Micrococcales</taxon>
        <taxon>Micrococcaceae</taxon>
        <taxon>Arthrobacter</taxon>
    </lineage>
</organism>
<evidence type="ECO:0000256" key="2">
    <source>
        <dbReference type="SAM" id="Phobius"/>
    </source>
</evidence>
<dbReference type="AlphaFoldDB" id="A0A975R005"/>
<dbReference type="GO" id="GO:0005886">
    <property type="term" value="C:plasma membrane"/>
    <property type="evidence" value="ECO:0007669"/>
    <property type="project" value="InterPro"/>
</dbReference>
<keyword evidence="5" id="KW-1185">Reference proteome</keyword>
<gene>
    <name evidence="4" type="ORF">KKR91_10935</name>
</gene>
<feature type="region of interest" description="Disordered" evidence="1">
    <location>
        <begin position="250"/>
        <end position="273"/>
    </location>
</feature>
<name>A0A975R005_9MICC</name>
<accession>A0A975R005</accession>
<keyword evidence="2" id="KW-0812">Transmembrane</keyword>
<dbReference type="RefSeq" id="WP_210229486.1">
    <property type="nucleotide sequence ID" value="NZ_CP076022.1"/>
</dbReference>
<reference evidence="4 5" key="1">
    <citation type="submission" date="2021-05" db="EMBL/GenBank/DDBJ databases">
        <title>Novel species in genus Arthrobacter.</title>
        <authorList>
            <person name="Zhang G."/>
        </authorList>
    </citation>
    <scope>NUCLEOTIDE SEQUENCE [LARGE SCALE GENOMIC DNA]</scope>
    <source>
        <strain evidence="5">zg-ZUI227</strain>
    </source>
</reference>
<feature type="domain" description="Anti-sigma K factor RskA C-terminal" evidence="3">
    <location>
        <begin position="137"/>
        <end position="263"/>
    </location>
</feature>
<evidence type="ECO:0000313" key="4">
    <source>
        <dbReference type="EMBL" id="QWC09033.1"/>
    </source>
</evidence>
<feature type="compositionally biased region" description="Low complexity" evidence="1">
    <location>
        <begin position="49"/>
        <end position="60"/>
    </location>
</feature>
<keyword evidence="2" id="KW-0472">Membrane</keyword>
<feature type="region of interest" description="Disordered" evidence="1">
    <location>
        <begin position="47"/>
        <end position="70"/>
    </location>
</feature>
<feature type="transmembrane region" description="Helical" evidence="2">
    <location>
        <begin position="135"/>
        <end position="155"/>
    </location>
</feature>